<dbReference type="GO" id="GO:0006303">
    <property type="term" value="P:double-strand break repair via nonhomologous end joining"/>
    <property type="evidence" value="ECO:0007669"/>
    <property type="project" value="TreeGrafter"/>
</dbReference>
<dbReference type="EMBL" id="JOWA01000022">
    <property type="protein sequence ID" value="KEZ46721.1"/>
    <property type="molecule type" value="Genomic_DNA"/>
</dbReference>
<comment type="caution">
    <text evidence="11">The sequence shown here is derived from an EMBL/GenBank/DDBJ whole genome shotgun (WGS) entry which is preliminary data.</text>
</comment>
<evidence type="ECO:0000256" key="2">
    <source>
        <dbReference type="ARBA" id="ARBA00022679"/>
    </source>
</evidence>
<comment type="catalytic activity">
    <reaction evidence="7 8">
        <text>DNA(n) + a 2'-deoxyribonucleoside 5'-triphosphate = DNA(n+1) + diphosphate</text>
        <dbReference type="Rhea" id="RHEA:22508"/>
        <dbReference type="Rhea" id="RHEA-COMP:17339"/>
        <dbReference type="Rhea" id="RHEA-COMP:17340"/>
        <dbReference type="ChEBI" id="CHEBI:33019"/>
        <dbReference type="ChEBI" id="CHEBI:61560"/>
        <dbReference type="ChEBI" id="CHEBI:173112"/>
        <dbReference type="EC" id="2.7.7.7"/>
    </reaction>
</comment>
<keyword evidence="4 8" id="KW-0227">DNA damage</keyword>
<comment type="function">
    <text evidence="8">DNA polymerase that functions in several pathways of DNA repair. Involved in base excision repair (BER) responsible for repair of lesions that give rise to abasic (AP) sites in DNA. Also contributes to DNA double-strand break repair by non-homologous end joining and homologous recombination. Has both template-dependent and template-independent (terminal transferase) DNA polymerase activities. Has also a 5'-deoxyribose-5-phosphate lyase (dRP lyase) activity.</text>
</comment>
<evidence type="ECO:0000256" key="8">
    <source>
        <dbReference type="RuleBase" id="RU366014"/>
    </source>
</evidence>
<proteinExistence type="inferred from homology"/>
<evidence type="ECO:0000256" key="9">
    <source>
        <dbReference type="SAM" id="MobiDB-lite"/>
    </source>
</evidence>
<dbReference type="PROSITE" id="PS00522">
    <property type="entry name" value="DNA_POLYMERASE_X"/>
    <property type="match status" value="1"/>
</dbReference>
<dbReference type="KEGG" id="sapo:SAPIO_CDS0572"/>
<dbReference type="InterPro" id="IPR019843">
    <property type="entry name" value="DNA_pol-X_BS"/>
</dbReference>
<evidence type="ECO:0000259" key="10">
    <source>
        <dbReference type="PROSITE" id="PS50172"/>
    </source>
</evidence>
<dbReference type="GeneID" id="27718724"/>
<dbReference type="GO" id="GO:0005634">
    <property type="term" value="C:nucleus"/>
    <property type="evidence" value="ECO:0007669"/>
    <property type="project" value="UniProtKB-SubCell"/>
</dbReference>
<keyword evidence="8" id="KW-0539">Nucleus</keyword>
<dbReference type="OMA" id="QEGWITH"/>
<dbReference type="GO" id="GO:0046872">
    <property type="term" value="F:metal ion binding"/>
    <property type="evidence" value="ECO:0007669"/>
    <property type="project" value="UniProtKB-UniRule"/>
</dbReference>
<dbReference type="HOGENOM" id="CLU_008698_4_1_1"/>
<evidence type="ECO:0000256" key="4">
    <source>
        <dbReference type="ARBA" id="ARBA00022763"/>
    </source>
</evidence>
<dbReference type="GO" id="GO:0003677">
    <property type="term" value="F:DNA binding"/>
    <property type="evidence" value="ECO:0007669"/>
    <property type="project" value="UniProtKB-UniRule"/>
</dbReference>
<evidence type="ECO:0000256" key="1">
    <source>
        <dbReference type="ARBA" id="ARBA00008323"/>
    </source>
</evidence>
<dbReference type="Proteomes" id="UP000028545">
    <property type="component" value="Unassembled WGS sequence"/>
</dbReference>
<keyword evidence="2 8" id="KW-0808">Transferase</keyword>
<keyword evidence="6 8" id="KW-0234">DNA repair</keyword>
<dbReference type="PROSITE" id="PS50172">
    <property type="entry name" value="BRCT"/>
    <property type="match status" value="1"/>
</dbReference>
<dbReference type="PRINTS" id="PR00869">
    <property type="entry name" value="DNAPOLX"/>
</dbReference>
<name>A0A084GHA9_PSEDA</name>
<dbReference type="VEuPathDB" id="FungiDB:SAPIO_CDS0572"/>
<dbReference type="SMART" id="SM00483">
    <property type="entry name" value="POLXc"/>
    <property type="match status" value="1"/>
</dbReference>
<dbReference type="Gene3D" id="1.10.150.110">
    <property type="entry name" value="DNA polymerase beta, N-terminal domain-like"/>
    <property type="match status" value="1"/>
</dbReference>
<dbReference type="InterPro" id="IPR028207">
    <property type="entry name" value="DNA_pol_B_palm_palm"/>
</dbReference>
<dbReference type="FunFam" id="3.30.210.10:FF:000005">
    <property type="entry name" value="DNA polymerase IV"/>
    <property type="match status" value="1"/>
</dbReference>
<feature type="region of interest" description="Disordered" evidence="9">
    <location>
        <begin position="128"/>
        <end position="173"/>
    </location>
</feature>
<dbReference type="Gene3D" id="3.30.460.10">
    <property type="entry name" value="Beta Polymerase, domain 2"/>
    <property type="match status" value="1"/>
</dbReference>
<dbReference type="SUPFAM" id="SSF81301">
    <property type="entry name" value="Nucleotidyltransferase"/>
    <property type="match status" value="1"/>
</dbReference>
<dbReference type="InterPro" id="IPR002008">
    <property type="entry name" value="DNA_pol_X_beta-like"/>
</dbReference>
<dbReference type="FunFam" id="1.10.150.110:FF:000005">
    <property type="entry name" value="DNA polymerase POL4"/>
    <property type="match status" value="1"/>
</dbReference>
<evidence type="ECO:0000256" key="5">
    <source>
        <dbReference type="ARBA" id="ARBA00022932"/>
    </source>
</evidence>
<dbReference type="InterPro" id="IPR029398">
    <property type="entry name" value="PolB_thumb"/>
</dbReference>
<dbReference type="Pfam" id="PF14792">
    <property type="entry name" value="DNA_pol_B_palm"/>
    <property type="match status" value="1"/>
</dbReference>
<feature type="domain" description="BRCT" evidence="10">
    <location>
        <begin position="94"/>
        <end position="119"/>
    </location>
</feature>
<dbReference type="Pfam" id="PF14791">
    <property type="entry name" value="DNA_pol_B_thumb"/>
    <property type="match status" value="1"/>
</dbReference>
<dbReference type="Pfam" id="PF14716">
    <property type="entry name" value="HHH_8"/>
    <property type="match status" value="1"/>
</dbReference>
<evidence type="ECO:0000313" key="12">
    <source>
        <dbReference type="Proteomes" id="UP000028545"/>
    </source>
</evidence>
<dbReference type="GO" id="GO:0003887">
    <property type="term" value="F:DNA-directed DNA polymerase activity"/>
    <property type="evidence" value="ECO:0007669"/>
    <property type="project" value="UniProtKB-UniRule"/>
</dbReference>
<dbReference type="InterPro" id="IPR001357">
    <property type="entry name" value="BRCT_dom"/>
</dbReference>
<dbReference type="InterPro" id="IPR010996">
    <property type="entry name" value="HHH_MUS81"/>
</dbReference>
<organism evidence="11 12">
    <name type="scientific">Pseudallescheria apiosperma</name>
    <name type="common">Scedosporium apiospermum</name>
    <dbReference type="NCBI Taxonomy" id="563466"/>
    <lineage>
        <taxon>Eukaryota</taxon>
        <taxon>Fungi</taxon>
        <taxon>Dikarya</taxon>
        <taxon>Ascomycota</taxon>
        <taxon>Pezizomycotina</taxon>
        <taxon>Sordariomycetes</taxon>
        <taxon>Hypocreomycetidae</taxon>
        <taxon>Microascales</taxon>
        <taxon>Microascaceae</taxon>
        <taxon>Scedosporium</taxon>
    </lineage>
</organism>
<evidence type="ECO:0000256" key="7">
    <source>
        <dbReference type="ARBA" id="ARBA00049244"/>
    </source>
</evidence>
<evidence type="ECO:0000313" key="11">
    <source>
        <dbReference type="EMBL" id="KEZ46721.1"/>
    </source>
</evidence>
<dbReference type="AlphaFoldDB" id="A0A084GHA9"/>
<gene>
    <name evidence="11" type="ORF">SAPIO_CDS0572</name>
</gene>
<protein>
    <recommendedName>
        <fullName evidence="8">DNA polymerase</fullName>
        <ecNumber evidence="8">2.7.7.7</ecNumber>
    </recommendedName>
</protein>
<reference evidence="11 12" key="1">
    <citation type="journal article" date="2014" name="Genome Announc.">
        <title>Draft genome sequence of the pathogenic fungus Scedosporium apiospermum.</title>
        <authorList>
            <person name="Vandeputte P."/>
            <person name="Ghamrawi S."/>
            <person name="Rechenmann M."/>
            <person name="Iltis A."/>
            <person name="Giraud S."/>
            <person name="Fleury M."/>
            <person name="Thornton C."/>
            <person name="Delhaes L."/>
            <person name="Meyer W."/>
            <person name="Papon N."/>
            <person name="Bouchara J.P."/>
        </authorList>
    </citation>
    <scope>NUCLEOTIDE SEQUENCE [LARGE SCALE GENOMIC DNA]</scope>
    <source>
        <strain evidence="11 12">IHEM 14462</strain>
    </source>
</reference>
<dbReference type="PANTHER" id="PTHR11276:SF29">
    <property type="entry name" value="DNA POLYMERASE TYPE-X FAMILY PROTEIN POL4"/>
    <property type="match status" value="1"/>
</dbReference>
<sequence length="519" mass="58196">MPTELQFPAIFVLPVHLQPDRLHELEERIPTITYNINEADVILGNISKPERALFELRRRKVSFEPTQSHLDSTGPDPKRRKVSEAQSERPSNLLQIARLEWLSDSLEQKRVLPLDDYLILEVTKKTPVPGSRRTPVVSNSTIPGSAAERTPGSSPRKRPLLLQKSTSDDSSLPPVPDFLHTAYSCQRPTPLEPPNSSFIDLLKKIRKQRILNGDQVGVRAYSTSIASLAAYPYPLQSPHEVTRLPGCGRKIAELFQQFKDTGMIDEANEIDTDPRLSVLIGVKFYDELKIKIGRPEVEFIANTILTYARRVDPAFEMMVVGGYRRGQKGSGDVDVVLSHPDEALTRHFIGQLVVMLEKGGFISHTLSLSTRNSDRGQEPLQWKGRAARGSPGFDTLDKAMLVWKTPKQGLPKGRDGGSHAQEEPLHRRVDIIISPWKTVGCAILGWSGGTTFERDLRRYCKMEKSLKFDSSGIRSRIDGSWVDLEGGERGRAPNMETAEKRVFEGLGLTWIRPEQRCTG</sequence>
<dbReference type="InterPro" id="IPR022312">
    <property type="entry name" value="DNA_pol_X"/>
</dbReference>
<keyword evidence="5 8" id="KW-0239">DNA-directed DNA polymerase</keyword>
<dbReference type="OrthoDB" id="205514at2759"/>
<feature type="region of interest" description="Disordered" evidence="9">
    <location>
        <begin position="64"/>
        <end position="89"/>
    </location>
</feature>
<dbReference type="PRINTS" id="PR00870">
    <property type="entry name" value="DNAPOLXBETA"/>
</dbReference>
<dbReference type="RefSeq" id="XP_016646520.1">
    <property type="nucleotide sequence ID" value="XM_016783320.1"/>
</dbReference>
<dbReference type="InterPro" id="IPR043519">
    <property type="entry name" value="NT_sf"/>
</dbReference>
<keyword evidence="3 8" id="KW-0548">Nucleotidyltransferase</keyword>
<dbReference type="EC" id="2.7.7.7" evidence="8"/>
<dbReference type="Gene3D" id="3.30.210.10">
    <property type="entry name" value="DNA polymerase, thumb domain"/>
    <property type="match status" value="1"/>
</dbReference>
<comment type="similarity">
    <text evidence="1 8">Belongs to the DNA polymerase type-X family.</text>
</comment>
<dbReference type="InterPro" id="IPR027421">
    <property type="entry name" value="DNA_pol_lamdba_lyase_dom_sf"/>
</dbReference>
<dbReference type="InterPro" id="IPR037160">
    <property type="entry name" value="DNA_Pol_thumb_sf"/>
</dbReference>
<accession>A0A084GHA9</accession>
<dbReference type="SUPFAM" id="SSF47802">
    <property type="entry name" value="DNA polymerase beta, N-terminal domain-like"/>
    <property type="match status" value="1"/>
</dbReference>
<evidence type="ECO:0000256" key="6">
    <source>
        <dbReference type="ARBA" id="ARBA00023204"/>
    </source>
</evidence>
<dbReference type="PANTHER" id="PTHR11276">
    <property type="entry name" value="DNA POLYMERASE TYPE-X FAMILY MEMBER"/>
    <property type="match status" value="1"/>
</dbReference>
<comment type="subcellular location">
    <subcellularLocation>
        <location evidence="8">Nucleus</location>
    </subcellularLocation>
</comment>
<evidence type="ECO:0000256" key="3">
    <source>
        <dbReference type="ARBA" id="ARBA00022695"/>
    </source>
</evidence>
<dbReference type="InterPro" id="IPR002054">
    <property type="entry name" value="DNA-dir_DNA_pol_X"/>
</dbReference>
<keyword evidence="12" id="KW-1185">Reference proteome</keyword>